<keyword evidence="3" id="KW-0547">Nucleotide-binding</keyword>
<comment type="catalytic activity">
    <reaction evidence="6">
        <text>L-threonyl-[protein] + ATP = 3-O-(5'-adenylyl)-L-threonyl-[protein] + diphosphate</text>
        <dbReference type="Rhea" id="RHEA:54292"/>
        <dbReference type="Rhea" id="RHEA-COMP:11060"/>
        <dbReference type="Rhea" id="RHEA-COMP:13847"/>
        <dbReference type="ChEBI" id="CHEBI:30013"/>
        <dbReference type="ChEBI" id="CHEBI:30616"/>
        <dbReference type="ChEBI" id="CHEBI:33019"/>
        <dbReference type="ChEBI" id="CHEBI:138113"/>
        <dbReference type="EC" id="2.7.7.108"/>
    </reaction>
</comment>
<organism evidence="9 10">
    <name type="scientific">Pediococcus inopinatus</name>
    <dbReference type="NCBI Taxonomy" id="114090"/>
    <lineage>
        <taxon>Bacteria</taxon>
        <taxon>Bacillati</taxon>
        <taxon>Bacillota</taxon>
        <taxon>Bacilli</taxon>
        <taxon>Lactobacillales</taxon>
        <taxon>Lactobacillaceae</taxon>
        <taxon>Pediococcus</taxon>
    </lineage>
</organism>
<gene>
    <name evidence="9" type="ORF">N6G96_07255</name>
</gene>
<name>A0ABZ0Q3J1_9LACO</name>
<comment type="catalytic activity">
    <reaction evidence="7">
        <text>L-tyrosyl-[protein] + ATP = O-(5'-adenylyl)-L-tyrosyl-[protein] + diphosphate</text>
        <dbReference type="Rhea" id="RHEA:54288"/>
        <dbReference type="Rhea" id="RHEA-COMP:10136"/>
        <dbReference type="Rhea" id="RHEA-COMP:13846"/>
        <dbReference type="ChEBI" id="CHEBI:30616"/>
        <dbReference type="ChEBI" id="CHEBI:33019"/>
        <dbReference type="ChEBI" id="CHEBI:46858"/>
        <dbReference type="ChEBI" id="CHEBI:83624"/>
        <dbReference type="EC" id="2.7.7.108"/>
    </reaction>
</comment>
<dbReference type="Proteomes" id="UP001302696">
    <property type="component" value="Chromosome"/>
</dbReference>
<accession>A0ABZ0Q3J1</accession>
<dbReference type="PANTHER" id="PTHR39560">
    <property type="entry name" value="PROTEIN ADENYLYLTRANSFERASE FIC-RELATED"/>
    <property type="match status" value="1"/>
</dbReference>
<evidence type="ECO:0000256" key="4">
    <source>
        <dbReference type="ARBA" id="ARBA00022840"/>
    </source>
</evidence>
<dbReference type="Gene3D" id="1.10.3290.10">
    <property type="entry name" value="Fido-like domain"/>
    <property type="match status" value="1"/>
</dbReference>
<evidence type="ECO:0000256" key="2">
    <source>
        <dbReference type="ARBA" id="ARBA00022695"/>
    </source>
</evidence>
<dbReference type="PROSITE" id="PS51459">
    <property type="entry name" value="FIDO"/>
    <property type="match status" value="1"/>
</dbReference>
<evidence type="ECO:0000256" key="3">
    <source>
        <dbReference type="ARBA" id="ARBA00022741"/>
    </source>
</evidence>
<reference evidence="10" key="1">
    <citation type="submission" date="2024-06" db="EMBL/GenBank/DDBJ databases">
        <authorList>
            <person name="Chang H.C."/>
            <person name="Mun S.Y."/>
        </authorList>
    </citation>
    <scope>NUCLEOTIDE SEQUENCE [LARGE SCALE GENOMIC DNA]</scope>
    <source>
        <strain evidence="10">KT1</strain>
    </source>
</reference>
<evidence type="ECO:0000256" key="7">
    <source>
        <dbReference type="ARBA" id="ARBA00048696"/>
    </source>
</evidence>
<feature type="domain" description="Fido" evidence="8">
    <location>
        <begin position="48"/>
        <end position="187"/>
    </location>
</feature>
<dbReference type="InterPro" id="IPR003812">
    <property type="entry name" value="Fido"/>
</dbReference>
<keyword evidence="10" id="KW-1185">Reference proteome</keyword>
<protein>
    <recommendedName>
        <fullName evidence="5">protein adenylyltransferase</fullName>
        <ecNumber evidence="5">2.7.7.108</ecNumber>
    </recommendedName>
</protein>
<evidence type="ECO:0000256" key="6">
    <source>
        <dbReference type="ARBA" id="ARBA00047939"/>
    </source>
</evidence>
<keyword evidence="1" id="KW-0808">Transferase</keyword>
<dbReference type="RefSeq" id="WP_323707380.1">
    <property type="nucleotide sequence ID" value="NZ_CP104774.1"/>
</dbReference>
<dbReference type="Pfam" id="PF02661">
    <property type="entry name" value="Fic"/>
    <property type="match status" value="1"/>
</dbReference>
<proteinExistence type="predicted"/>
<evidence type="ECO:0000256" key="5">
    <source>
        <dbReference type="ARBA" id="ARBA00034531"/>
    </source>
</evidence>
<dbReference type="EC" id="2.7.7.108" evidence="5"/>
<dbReference type="PANTHER" id="PTHR39560:SF1">
    <property type="entry name" value="PROTEIN ADENYLYLTRANSFERASE FIC-RELATED"/>
    <property type="match status" value="1"/>
</dbReference>
<dbReference type="EMBL" id="CP104778">
    <property type="protein sequence ID" value="WPC21087.1"/>
    <property type="molecule type" value="Genomic_DNA"/>
</dbReference>
<keyword evidence="4" id="KW-0067">ATP-binding</keyword>
<dbReference type="InterPro" id="IPR036597">
    <property type="entry name" value="Fido-like_dom_sf"/>
</dbReference>
<evidence type="ECO:0000256" key="1">
    <source>
        <dbReference type="ARBA" id="ARBA00022679"/>
    </source>
</evidence>
<keyword evidence="2" id="KW-0548">Nucleotidyltransferase</keyword>
<evidence type="ECO:0000313" key="9">
    <source>
        <dbReference type="EMBL" id="WPC21087.1"/>
    </source>
</evidence>
<dbReference type="SUPFAM" id="SSF140931">
    <property type="entry name" value="Fic-like"/>
    <property type="match status" value="1"/>
</dbReference>
<evidence type="ECO:0000313" key="10">
    <source>
        <dbReference type="Proteomes" id="UP001302696"/>
    </source>
</evidence>
<evidence type="ECO:0000259" key="8">
    <source>
        <dbReference type="PROSITE" id="PS51459"/>
    </source>
</evidence>
<sequence>MNFSDTLYSNGTKRNKLGIKDKQILKELEYQEAQFQGIKILKDNPEIQNLNDLKKIHKQLFENVYEWAGEFRTYDMQKNGHTFQPYETFPEGMNFLNNMIKHINHKQYVNKHYLAVDLGGLLSDLNELHPFREGNGRSQRIFMQLLSQQKGYRLHLGKDRKSYQMYLSAAVHDDRQEMQHAVEKSMTPIVPNGGNRSLDNFIGLKHHRGPIR</sequence>